<evidence type="ECO:0000259" key="1">
    <source>
        <dbReference type="Pfam" id="PF01266"/>
    </source>
</evidence>
<evidence type="ECO:0000313" key="3">
    <source>
        <dbReference type="Proteomes" id="UP000030153"/>
    </source>
</evidence>
<accession>A0A0A2UW39</accession>
<protein>
    <submittedName>
        <fullName evidence="2">Amino acid oxidase</fullName>
    </submittedName>
</protein>
<dbReference type="OrthoDB" id="571248at2"/>
<reference evidence="2 3" key="1">
    <citation type="submission" date="2013-08" db="EMBL/GenBank/DDBJ databases">
        <title>Genome of Pontibacillus chungwhensis.</title>
        <authorList>
            <person name="Wang Q."/>
            <person name="Wang G."/>
        </authorList>
    </citation>
    <scope>NUCLEOTIDE SEQUENCE [LARGE SCALE GENOMIC DNA]</scope>
    <source>
        <strain evidence="2 3">BH030062</strain>
    </source>
</reference>
<dbReference type="STRING" id="1385513.N780_14020"/>
<dbReference type="InterPro" id="IPR036188">
    <property type="entry name" value="FAD/NAD-bd_sf"/>
</dbReference>
<dbReference type="eggNOG" id="COG0665">
    <property type="taxonomic scope" value="Bacteria"/>
</dbReference>
<dbReference type="PANTHER" id="PTHR13847">
    <property type="entry name" value="SARCOSINE DEHYDROGENASE-RELATED"/>
    <property type="match status" value="1"/>
</dbReference>
<dbReference type="SUPFAM" id="SSF51905">
    <property type="entry name" value="FAD/NAD(P)-binding domain"/>
    <property type="match status" value="1"/>
</dbReference>
<keyword evidence="3" id="KW-1185">Reference proteome</keyword>
<dbReference type="Pfam" id="PF01266">
    <property type="entry name" value="DAO"/>
    <property type="match status" value="1"/>
</dbReference>
<dbReference type="Proteomes" id="UP000030153">
    <property type="component" value="Unassembled WGS sequence"/>
</dbReference>
<dbReference type="AlphaFoldDB" id="A0A0A2UW39"/>
<name>A0A0A2UW39_9BACI</name>
<organism evidence="2 3">
    <name type="scientific">Pontibacillus chungwhensis BH030062</name>
    <dbReference type="NCBI Taxonomy" id="1385513"/>
    <lineage>
        <taxon>Bacteria</taxon>
        <taxon>Bacillati</taxon>
        <taxon>Bacillota</taxon>
        <taxon>Bacilli</taxon>
        <taxon>Bacillales</taxon>
        <taxon>Bacillaceae</taxon>
        <taxon>Pontibacillus</taxon>
    </lineage>
</organism>
<comment type="caution">
    <text evidence="2">The sequence shown here is derived from an EMBL/GenBank/DDBJ whole genome shotgun (WGS) entry which is preliminary data.</text>
</comment>
<evidence type="ECO:0000313" key="2">
    <source>
        <dbReference type="EMBL" id="KGP92507.1"/>
    </source>
</evidence>
<feature type="domain" description="FAD dependent oxidoreductase" evidence="1">
    <location>
        <begin position="30"/>
        <end position="383"/>
    </location>
</feature>
<sequence>MNLKSGSLLWMDTLKQAKSYPRITENMTCDVVVVGGGVSGAIISRELVEAGIDTIVVEKRKVGHGSTSANTGLLQFSNDKPLTSCIETYGEEHGLRYYQLCLAGIDKVEALARECTIDPEFIRRDSLYYASSEQDLSLLQTEYKTLDKYGFCVDYLERSDLERSFSFSKPGAIYSKGDAEVNPFKLTVGLMEASAKKGLRVFEETEVVDHHEEEEEVTLLVKGDYTIRTKFVVYATGYEAQQMKRNRNAILETTFAIATEPVTHFPGWKDRCLIWETARPYLYARTTKDNRIIIGGLDEAYVTKDKRERQLVSKRDQLLRSLLSLFPDLEGTHVDYYWGAVFGSTHDGFPIIGPQPEFPRSFFALNYGGNGTMYCTIAADLIRDFIVKGEHPDAPIFSNFRLPIKSNKINNGNA</sequence>
<dbReference type="PANTHER" id="PTHR13847:SF201">
    <property type="entry name" value="PUTATIBE OXIDOREDUCTASE"/>
    <property type="match status" value="1"/>
</dbReference>
<proteinExistence type="predicted"/>
<dbReference type="Gene3D" id="3.50.50.60">
    <property type="entry name" value="FAD/NAD(P)-binding domain"/>
    <property type="match status" value="1"/>
</dbReference>
<dbReference type="RefSeq" id="WP_052114864.1">
    <property type="nucleotide sequence ID" value="NZ_AVBG01000002.1"/>
</dbReference>
<dbReference type="GO" id="GO:0005737">
    <property type="term" value="C:cytoplasm"/>
    <property type="evidence" value="ECO:0007669"/>
    <property type="project" value="TreeGrafter"/>
</dbReference>
<gene>
    <name evidence="2" type="ORF">N780_14020</name>
</gene>
<dbReference type="EMBL" id="AVBG01000002">
    <property type="protein sequence ID" value="KGP92507.1"/>
    <property type="molecule type" value="Genomic_DNA"/>
</dbReference>
<dbReference type="Gene3D" id="3.30.9.10">
    <property type="entry name" value="D-Amino Acid Oxidase, subunit A, domain 2"/>
    <property type="match status" value="1"/>
</dbReference>
<dbReference type="InterPro" id="IPR006076">
    <property type="entry name" value="FAD-dep_OxRdtase"/>
</dbReference>